<keyword evidence="1" id="KW-0812">Transmembrane</keyword>
<keyword evidence="1" id="KW-1133">Transmembrane helix</keyword>
<evidence type="ECO:0000256" key="1">
    <source>
        <dbReference type="SAM" id="Phobius"/>
    </source>
</evidence>
<proteinExistence type="predicted"/>
<feature type="transmembrane region" description="Helical" evidence="1">
    <location>
        <begin position="208"/>
        <end position="226"/>
    </location>
</feature>
<dbReference type="RefSeq" id="WP_303279141.1">
    <property type="nucleotide sequence ID" value="NZ_JAUOEK010000155.1"/>
</dbReference>
<dbReference type="Proteomes" id="UP001176883">
    <property type="component" value="Unassembled WGS sequence"/>
</dbReference>
<name>A0ABT8WEJ3_9FLAO</name>
<protein>
    <submittedName>
        <fullName evidence="2">Uncharacterized protein</fullName>
    </submittedName>
</protein>
<dbReference type="EMBL" id="JAUOEK010000155">
    <property type="protein sequence ID" value="MDO5971426.1"/>
    <property type="molecule type" value="Genomic_DNA"/>
</dbReference>
<feature type="transmembrane region" description="Helical" evidence="1">
    <location>
        <begin position="142"/>
        <end position="164"/>
    </location>
</feature>
<evidence type="ECO:0000313" key="3">
    <source>
        <dbReference type="Proteomes" id="UP001176883"/>
    </source>
</evidence>
<feature type="transmembrane region" description="Helical" evidence="1">
    <location>
        <begin position="118"/>
        <end position="135"/>
    </location>
</feature>
<feature type="transmembrane region" description="Helical" evidence="1">
    <location>
        <begin position="92"/>
        <end position="112"/>
    </location>
</feature>
<reference evidence="2" key="1">
    <citation type="submission" date="2023-07" db="EMBL/GenBank/DDBJ databases">
        <title>Two novel species in the genus Flavivirga.</title>
        <authorList>
            <person name="Kwon K."/>
        </authorList>
    </citation>
    <scope>NUCLEOTIDE SEQUENCE</scope>
    <source>
        <strain evidence="2">KCTC 52353</strain>
    </source>
</reference>
<comment type="caution">
    <text evidence="2">The sequence shown here is derived from an EMBL/GenBank/DDBJ whole genome shotgun (WGS) entry which is preliminary data.</text>
</comment>
<feature type="transmembrane region" description="Helical" evidence="1">
    <location>
        <begin position="61"/>
        <end position="80"/>
    </location>
</feature>
<keyword evidence="1" id="KW-0472">Membrane</keyword>
<sequence length="319" mass="35660">MKSLIFKLVVFFFCLPSGGILLLKSFGYSQMYHSVYLLFIPSIILLLGVLLFSYFKSKEVFKLILVGAIGGLIGTFGYDLIRVPFMLMGSRIFAPINMYGVWLTDATIGNAYTDTIGWIYHFSNGITFGIMYALFMRGRSFWWAIAYALLLETIFVVSPFGALFGLTSKPLSLVAAYIGHVAYGYPLGKLVQNFDVTITNLKFFKKGLLRFTGVLCISVIVLTVYTNSNAVYDSQIVISNDQLNPHIIRINSGDSIPIKNKRTGSNATVIIGDEVLKLLPNQDLIKQISKPGIHQVRLKNDQTIKSIFILSEPVEKFNQ</sequence>
<gene>
    <name evidence="2" type="ORF">Q4Q35_16590</name>
</gene>
<feature type="transmembrane region" description="Helical" evidence="1">
    <location>
        <begin position="170"/>
        <end position="187"/>
    </location>
</feature>
<evidence type="ECO:0000313" key="2">
    <source>
        <dbReference type="EMBL" id="MDO5971426.1"/>
    </source>
</evidence>
<feature type="transmembrane region" description="Helical" evidence="1">
    <location>
        <begin position="35"/>
        <end position="55"/>
    </location>
</feature>
<keyword evidence="3" id="KW-1185">Reference proteome</keyword>
<feature type="transmembrane region" description="Helical" evidence="1">
    <location>
        <begin position="6"/>
        <end position="23"/>
    </location>
</feature>
<organism evidence="2 3">
    <name type="scientific">Flavivirga aquimarina</name>
    <dbReference type="NCBI Taxonomy" id="2027862"/>
    <lineage>
        <taxon>Bacteria</taxon>
        <taxon>Pseudomonadati</taxon>
        <taxon>Bacteroidota</taxon>
        <taxon>Flavobacteriia</taxon>
        <taxon>Flavobacteriales</taxon>
        <taxon>Flavobacteriaceae</taxon>
        <taxon>Flavivirga</taxon>
    </lineage>
</organism>
<accession>A0ABT8WEJ3</accession>